<dbReference type="Proteomes" id="UP000704712">
    <property type="component" value="Unassembled WGS sequence"/>
</dbReference>
<evidence type="ECO:0000256" key="1">
    <source>
        <dbReference type="SAM" id="MobiDB-lite"/>
    </source>
</evidence>
<feature type="non-terminal residue" evidence="3">
    <location>
        <position position="287"/>
    </location>
</feature>
<dbReference type="EMBL" id="JAACNO010001119">
    <property type="protein sequence ID" value="KAF4142959.1"/>
    <property type="molecule type" value="Genomic_DNA"/>
</dbReference>
<feature type="compositionally biased region" description="Acidic residues" evidence="1">
    <location>
        <begin position="264"/>
        <end position="278"/>
    </location>
</feature>
<feature type="region of interest" description="Disordered" evidence="1">
    <location>
        <begin position="108"/>
        <end position="177"/>
    </location>
</feature>
<gene>
    <name evidence="3" type="ORF">GN958_ATG07831</name>
    <name evidence="2" type="ORF">GN958_ATG12563</name>
</gene>
<dbReference type="PANTHER" id="PTHR37069">
    <property type="entry name" value="DDE_TNP_1_7 DOMAIN-CONTAINING PROTEIN"/>
    <property type="match status" value="1"/>
</dbReference>
<dbReference type="PANTHER" id="PTHR37069:SF2">
    <property type="entry name" value="PIGGYBAC TRANSPOSABLE ELEMENT-DERIVED PROTEIN DOMAIN-CONTAINING PROTEIN"/>
    <property type="match status" value="1"/>
</dbReference>
<evidence type="ECO:0000313" key="3">
    <source>
        <dbReference type="EMBL" id="KAF4142959.1"/>
    </source>
</evidence>
<name>A0A8S9UVC0_PHYIN</name>
<dbReference type="AlphaFoldDB" id="A0A8S9UVC0"/>
<reference evidence="3" key="1">
    <citation type="submission" date="2020-03" db="EMBL/GenBank/DDBJ databases">
        <title>Hybrid Assembly of Korean Phytophthora infestans isolates.</title>
        <authorList>
            <person name="Prokchorchik M."/>
            <person name="Lee Y."/>
            <person name="Seo J."/>
            <person name="Cho J.-H."/>
            <person name="Park Y.-E."/>
            <person name="Jang D.-C."/>
            <person name="Im J.-S."/>
            <person name="Choi J.-G."/>
            <person name="Park H.-J."/>
            <person name="Lee G.-B."/>
            <person name="Lee Y.-G."/>
            <person name="Hong S.-Y."/>
            <person name="Cho K."/>
            <person name="Sohn K.H."/>
        </authorList>
    </citation>
    <scope>NUCLEOTIDE SEQUENCE</scope>
    <source>
        <strain evidence="3">KR_2_A2</strain>
    </source>
</reference>
<feature type="compositionally biased region" description="Polar residues" evidence="1">
    <location>
        <begin position="119"/>
        <end position="138"/>
    </location>
</feature>
<accession>A0A8S9UVC0</accession>
<dbReference type="EMBL" id="JAACNO010001696">
    <property type="protein sequence ID" value="KAF4138253.1"/>
    <property type="molecule type" value="Genomic_DNA"/>
</dbReference>
<protein>
    <submittedName>
        <fullName evidence="3">Uncharacterized protein</fullName>
    </submittedName>
</protein>
<comment type="caution">
    <text evidence="3">The sequence shown here is derived from an EMBL/GenBank/DDBJ whole genome shotgun (WGS) entry which is preliminary data.</text>
</comment>
<feature type="region of interest" description="Disordered" evidence="1">
    <location>
        <begin position="264"/>
        <end position="287"/>
    </location>
</feature>
<feature type="non-terminal residue" evidence="3">
    <location>
        <position position="1"/>
    </location>
</feature>
<proteinExistence type="predicted"/>
<evidence type="ECO:0000313" key="2">
    <source>
        <dbReference type="EMBL" id="KAF4138253.1"/>
    </source>
</evidence>
<organism evidence="3 4">
    <name type="scientific">Phytophthora infestans</name>
    <name type="common">Potato late blight agent</name>
    <name type="synonym">Botrytis infestans</name>
    <dbReference type="NCBI Taxonomy" id="4787"/>
    <lineage>
        <taxon>Eukaryota</taxon>
        <taxon>Sar</taxon>
        <taxon>Stramenopiles</taxon>
        <taxon>Oomycota</taxon>
        <taxon>Peronosporomycetes</taxon>
        <taxon>Peronosporales</taxon>
        <taxon>Peronosporaceae</taxon>
        <taxon>Phytophthora</taxon>
    </lineage>
</organism>
<sequence length="287" mass="30794">NSHSANSEFAEMKTMGAAREKRRAERIVEGGTPAWHYIWARLKASGWTHKKPPASSIETRWKFIPPGGKESGVEGKDYFLGEDRVIAHYAAATRPNASAIAISGDGAGLTPPVDESEAPNVNPSFQVSPPAATSNLTGSPPPTSREVNASDGDIESGNGTSSDDSEEDELELVPRRAGPLRLQRKGSLFSDLQTKMIAVAKLLCSMMTAEILTTYKKVSMYLSCIYNMSSSIMSSDSEDDINKIEEGHNPDDFAGFEFSNETVEDGIADEDDSDEEGEGAVAAIGRG</sequence>
<evidence type="ECO:0000313" key="4">
    <source>
        <dbReference type="Proteomes" id="UP000704712"/>
    </source>
</evidence>